<dbReference type="eggNOG" id="ENOG502S7MG">
    <property type="taxonomic scope" value="Eukaryota"/>
</dbReference>
<organism evidence="3 4">
    <name type="scientific">Thalassiosira oceanica</name>
    <name type="common">Marine diatom</name>
    <dbReference type="NCBI Taxonomy" id="159749"/>
    <lineage>
        <taxon>Eukaryota</taxon>
        <taxon>Sar</taxon>
        <taxon>Stramenopiles</taxon>
        <taxon>Ochrophyta</taxon>
        <taxon>Bacillariophyta</taxon>
        <taxon>Coscinodiscophyceae</taxon>
        <taxon>Thalassiosirophycidae</taxon>
        <taxon>Thalassiosirales</taxon>
        <taxon>Thalassiosiraceae</taxon>
        <taxon>Thalassiosira</taxon>
    </lineage>
</organism>
<evidence type="ECO:0000256" key="1">
    <source>
        <dbReference type="SAM" id="MobiDB-lite"/>
    </source>
</evidence>
<dbReference type="InterPro" id="IPR000253">
    <property type="entry name" value="FHA_dom"/>
</dbReference>
<dbReference type="Proteomes" id="UP000266841">
    <property type="component" value="Unassembled WGS sequence"/>
</dbReference>
<feature type="domain" description="FHA" evidence="2">
    <location>
        <begin position="62"/>
        <end position="120"/>
    </location>
</feature>
<dbReference type="Gene3D" id="2.60.200.20">
    <property type="match status" value="1"/>
</dbReference>
<protein>
    <recommendedName>
        <fullName evidence="2">FHA domain-containing protein</fullName>
    </recommendedName>
</protein>
<feature type="non-terminal residue" evidence="3">
    <location>
        <position position="1"/>
    </location>
</feature>
<keyword evidence="4" id="KW-1185">Reference proteome</keyword>
<accession>K0SYP3</accession>
<evidence type="ECO:0000313" key="4">
    <source>
        <dbReference type="Proteomes" id="UP000266841"/>
    </source>
</evidence>
<dbReference type="EMBL" id="AGNL01009060">
    <property type="protein sequence ID" value="EJK70099.1"/>
    <property type="molecule type" value="Genomic_DNA"/>
</dbReference>
<dbReference type="AlphaFoldDB" id="K0SYP3"/>
<proteinExistence type="predicted"/>
<name>K0SYP3_THAOC</name>
<dbReference type="Pfam" id="PF00498">
    <property type="entry name" value="FHA"/>
    <property type="match status" value="1"/>
</dbReference>
<gene>
    <name evidence="3" type="ORF">THAOC_08570</name>
</gene>
<dbReference type="OrthoDB" id="687730at2759"/>
<feature type="compositionally biased region" description="Low complexity" evidence="1">
    <location>
        <begin position="32"/>
        <end position="53"/>
    </location>
</feature>
<evidence type="ECO:0000259" key="2">
    <source>
        <dbReference type="PROSITE" id="PS50006"/>
    </source>
</evidence>
<dbReference type="PROSITE" id="PS50006">
    <property type="entry name" value="FHA_DOMAIN"/>
    <property type="match status" value="1"/>
</dbReference>
<comment type="caution">
    <text evidence="3">The sequence shown here is derived from an EMBL/GenBank/DDBJ whole genome shotgun (WGS) entry which is preliminary data.</text>
</comment>
<sequence length="146" mass="15261">REAVRLSKAKSSSGDGPEDGNSAVAAAEDENVANGAAKPSAASSSRSGPSHGSVEVQVTEGNHAGKGKKFIKNGISLNKDQEVSTTHGKFLVDVEEDGDLAFYFVDVGSTNGTQYKGDKLEANRQVRLHDGMELTLGNSVCRIILA</sequence>
<dbReference type="InterPro" id="IPR008984">
    <property type="entry name" value="SMAD_FHA_dom_sf"/>
</dbReference>
<feature type="region of interest" description="Disordered" evidence="1">
    <location>
        <begin position="1"/>
        <end position="67"/>
    </location>
</feature>
<evidence type="ECO:0000313" key="3">
    <source>
        <dbReference type="EMBL" id="EJK70099.1"/>
    </source>
</evidence>
<dbReference type="SUPFAM" id="SSF49879">
    <property type="entry name" value="SMAD/FHA domain"/>
    <property type="match status" value="1"/>
</dbReference>
<reference evidence="3 4" key="1">
    <citation type="journal article" date="2012" name="Genome Biol.">
        <title>Genome and low-iron response of an oceanic diatom adapted to chronic iron limitation.</title>
        <authorList>
            <person name="Lommer M."/>
            <person name="Specht M."/>
            <person name="Roy A.S."/>
            <person name="Kraemer L."/>
            <person name="Andreson R."/>
            <person name="Gutowska M.A."/>
            <person name="Wolf J."/>
            <person name="Bergner S.V."/>
            <person name="Schilhabel M.B."/>
            <person name="Klostermeier U.C."/>
            <person name="Beiko R.G."/>
            <person name="Rosenstiel P."/>
            <person name="Hippler M."/>
            <person name="Laroche J."/>
        </authorList>
    </citation>
    <scope>NUCLEOTIDE SEQUENCE [LARGE SCALE GENOMIC DNA]</scope>
    <source>
        <strain evidence="3 4">CCMP1005</strain>
    </source>
</reference>